<keyword evidence="3" id="KW-1185">Reference proteome</keyword>
<gene>
    <name evidence="2" type="ORF">SAMN06297144_1107</name>
</gene>
<evidence type="ECO:0000313" key="2">
    <source>
        <dbReference type="EMBL" id="SOB80530.1"/>
    </source>
</evidence>
<reference evidence="2 3" key="1">
    <citation type="submission" date="2017-07" db="EMBL/GenBank/DDBJ databases">
        <authorList>
            <person name="Sun Z.S."/>
            <person name="Albrecht U."/>
            <person name="Echele G."/>
            <person name="Lee C.C."/>
        </authorList>
    </citation>
    <scope>NUCLEOTIDE SEQUENCE [LARGE SCALE GENOMIC DNA]</scope>
    <source>
        <strain evidence="2 3">CGMCC 1.12672</strain>
    </source>
</reference>
<organism evidence="2 3">
    <name type="scientific">Sphingomonas guangdongensis</name>
    <dbReference type="NCBI Taxonomy" id="1141890"/>
    <lineage>
        <taxon>Bacteria</taxon>
        <taxon>Pseudomonadati</taxon>
        <taxon>Pseudomonadota</taxon>
        <taxon>Alphaproteobacteria</taxon>
        <taxon>Sphingomonadales</taxon>
        <taxon>Sphingomonadaceae</taxon>
        <taxon>Sphingomonas</taxon>
    </lineage>
</organism>
<keyword evidence="1" id="KW-1133">Transmembrane helix</keyword>
<proteinExistence type="predicted"/>
<sequence>MVDRITDLTLKLALLLASLGSFLSLVKMTLEHFRPTPYHWWAAVAFFGATLALAGAVRLRGTRDAPALPR</sequence>
<feature type="transmembrane region" description="Helical" evidence="1">
    <location>
        <begin position="38"/>
        <end position="57"/>
    </location>
</feature>
<dbReference type="AlphaFoldDB" id="A0A285QF18"/>
<accession>A0A285QF18</accession>
<dbReference type="EMBL" id="OBMI01000001">
    <property type="protein sequence ID" value="SOB80530.1"/>
    <property type="molecule type" value="Genomic_DNA"/>
</dbReference>
<keyword evidence="1" id="KW-0472">Membrane</keyword>
<keyword evidence="1" id="KW-0812">Transmembrane</keyword>
<dbReference type="Proteomes" id="UP000219494">
    <property type="component" value="Unassembled WGS sequence"/>
</dbReference>
<protein>
    <submittedName>
        <fullName evidence="2">Uncharacterized protein</fullName>
    </submittedName>
</protein>
<evidence type="ECO:0000256" key="1">
    <source>
        <dbReference type="SAM" id="Phobius"/>
    </source>
</evidence>
<evidence type="ECO:0000313" key="3">
    <source>
        <dbReference type="Proteomes" id="UP000219494"/>
    </source>
</evidence>
<name>A0A285QF18_9SPHN</name>